<evidence type="ECO:0000313" key="5">
    <source>
        <dbReference type="EMBL" id="WEK38352.1"/>
    </source>
</evidence>
<accession>A0AAJ5WXG7</accession>
<dbReference type="InterPro" id="IPR053142">
    <property type="entry name" value="PchR_regulatory_protein"/>
</dbReference>
<evidence type="ECO:0000313" key="6">
    <source>
        <dbReference type="Proteomes" id="UP001220610"/>
    </source>
</evidence>
<dbReference type="SMART" id="SM00342">
    <property type="entry name" value="HTH_ARAC"/>
    <property type="match status" value="1"/>
</dbReference>
<dbReference type="InterPro" id="IPR018060">
    <property type="entry name" value="HTH_AraC"/>
</dbReference>
<gene>
    <name evidence="5" type="ORF">P0Y53_12665</name>
</gene>
<dbReference type="InterPro" id="IPR009057">
    <property type="entry name" value="Homeodomain-like_sf"/>
</dbReference>
<dbReference type="EMBL" id="CP119311">
    <property type="protein sequence ID" value="WEK38352.1"/>
    <property type="molecule type" value="Genomic_DNA"/>
</dbReference>
<protein>
    <submittedName>
        <fullName evidence="5">AraC family transcriptional regulator</fullName>
    </submittedName>
</protein>
<name>A0AAJ5WXG7_9BACT</name>
<reference evidence="5" key="1">
    <citation type="submission" date="2023-03" db="EMBL/GenBank/DDBJ databases">
        <title>Andean soil-derived lignocellulolytic bacterial consortium as a source of novel taxa and putative plastic-active enzymes.</title>
        <authorList>
            <person name="Diaz-Garcia L."/>
            <person name="Chuvochina M."/>
            <person name="Feuerriegel G."/>
            <person name="Bunk B."/>
            <person name="Sproer C."/>
            <person name="Streit W.R."/>
            <person name="Rodriguez L.M."/>
            <person name="Overmann J."/>
            <person name="Jimenez D.J."/>
        </authorList>
    </citation>
    <scope>NUCLEOTIDE SEQUENCE</scope>
    <source>
        <strain evidence="5">MAG 7</strain>
    </source>
</reference>
<sequence length="337" mass="38781">MNFLSQVKPERVPDFSADHLLWETAVTEEHNIESIIEQQDRSALFQAAGKEAVIRQLSTSGLVALDTRLLTTENMDWLLTVEKDCILMEFVLSGDIYPGTGPHDKLKNADGLHQLQYVRHLSRICRLSSDTLLDAFCILLSKDFYFTLIGKTNKIHDDFAKHIRAGRNTGLAAKPLPMNHDMRRIIEELRTCTRKGSFQRLCLEIKVLELILLQLEQFHYQFVEVTPRQSLHEDDIKKIRSARFILDDAYNDPPTIRRLSQLVGVNEIKLKKGFKEIFNSTIHSYVLKIRMEKANQLVKEQSLQMKEVALELGYKNPSHFSAAFKKHFGFLPTEMVG</sequence>
<keyword evidence="1" id="KW-0805">Transcription regulation</keyword>
<dbReference type="SUPFAM" id="SSF46689">
    <property type="entry name" value="Homeodomain-like"/>
    <property type="match status" value="1"/>
</dbReference>
<evidence type="ECO:0000259" key="4">
    <source>
        <dbReference type="PROSITE" id="PS01124"/>
    </source>
</evidence>
<dbReference type="PRINTS" id="PR00032">
    <property type="entry name" value="HTHARAC"/>
</dbReference>
<dbReference type="GO" id="GO:0003700">
    <property type="term" value="F:DNA-binding transcription factor activity"/>
    <property type="evidence" value="ECO:0007669"/>
    <property type="project" value="InterPro"/>
</dbReference>
<keyword evidence="2" id="KW-0238">DNA-binding</keyword>
<dbReference type="AlphaFoldDB" id="A0AAJ5WXG7"/>
<keyword evidence="3" id="KW-0804">Transcription</keyword>
<dbReference type="PROSITE" id="PS01124">
    <property type="entry name" value="HTH_ARAC_FAMILY_2"/>
    <property type="match status" value="1"/>
</dbReference>
<organism evidence="5 6">
    <name type="scientific">Candidatus Pseudobacter hemicellulosilyticus</name>
    <dbReference type="NCBI Taxonomy" id="3121375"/>
    <lineage>
        <taxon>Bacteria</taxon>
        <taxon>Pseudomonadati</taxon>
        <taxon>Bacteroidota</taxon>
        <taxon>Chitinophagia</taxon>
        <taxon>Chitinophagales</taxon>
        <taxon>Chitinophagaceae</taxon>
        <taxon>Pseudobacter</taxon>
    </lineage>
</organism>
<dbReference type="Proteomes" id="UP001220610">
    <property type="component" value="Chromosome"/>
</dbReference>
<dbReference type="PANTHER" id="PTHR47893:SF1">
    <property type="entry name" value="REGULATORY PROTEIN PCHR"/>
    <property type="match status" value="1"/>
</dbReference>
<dbReference type="Pfam" id="PF12833">
    <property type="entry name" value="HTH_18"/>
    <property type="match status" value="1"/>
</dbReference>
<evidence type="ECO:0000256" key="3">
    <source>
        <dbReference type="ARBA" id="ARBA00023163"/>
    </source>
</evidence>
<dbReference type="InterPro" id="IPR020449">
    <property type="entry name" value="Tscrpt_reg_AraC-type_HTH"/>
</dbReference>
<evidence type="ECO:0000256" key="2">
    <source>
        <dbReference type="ARBA" id="ARBA00023125"/>
    </source>
</evidence>
<dbReference type="PANTHER" id="PTHR47893">
    <property type="entry name" value="REGULATORY PROTEIN PCHR"/>
    <property type="match status" value="1"/>
</dbReference>
<dbReference type="Gene3D" id="1.10.10.60">
    <property type="entry name" value="Homeodomain-like"/>
    <property type="match status" value="2"/>
</dbReference>
<proteinExistence type="predicted"/>
<feature type="domain" description="HTH araC/xylS-type" evidence="4">
    <location>
        <begin position="240"/>
        <end position="337"/>
    </location>
</feature>
<evidence type="ECO:0000256" key="1">
    <source>
        <dbReference type="ARBA" id="ARBA00023015"/>
    </source>
</evidence>
<dbReference type="GO" id="GO:0043565">
    <property type="term" value="F:sequence-specific DNA binding"/>
    <property type="evidence" value="ECO:0007669"/>
    <property type="project" value="InterPro"/>
</dbReference>